<dbReference type="Gene3D" id="2.30.30.90">
    <property type="match status" value="1"/>
</dbReference>
<dbReference type="PANTHER" id="PTHR43151">
    <property type="entry name" value="FEOA FAMILY PROTEIN"/>
    <property type="match status" value="1"/>
</dbReference>
<evidence type="ECO:0000259" key="2">
    <source>
        <dbReference type="SMART" id="SM00899"/>
    </source>
</evidence>
<evidence type="ECO:0000313" key="4">
    <source>
        <dbReference type="Proteomes" id="UP000295515"/>
    </source>
</evidence>
<dbReference type="GeneID" id="98915584"/>
<dbReference type="PANTHER" id="PTHR43151:SF1">
    <property type="entry name" value="SSR2333 PROTEIN"/>
    <property type="match status" value="1"/>
</dbReference>
<proteinExistence type="predicted"/>
<dbReference type="InterPro" id="IPR053184">
    <property type="entry name" value="FeoA-like"/>
</dbReference>
<name>A0A4R3Z0Z1_9FIRM</name>
<dbReference type="AlphaFoldDB" id="A0A4R3Z0Z1"/>
<dbReference type="Proteomes" id="UP000295515">
    <property type="component" value="Unassembled WGS sequence"/>
</dbReference>
<comment type="caution">
    <text evidence="3">The sequence shown here is derived from an EMBL/GenBank/DDBJ whole genome shotgun (WGS) entry which is preliminary data.</text>
</comment>
<sequence>MPLTFVGIGEVHKILKVKGQEKSKKFLESLGFVEGAQVTIVSYNQGNIIVNIKESRVAISQEMAHKIMVEGA</sequence>
<dbReference type="EMBL" id="SMCQ01000012">
    <property type="protein sequence ID" value="TCV98532.1"/>
    <property type="molecule type" value="Genomic_DNA"/>
</dbReference>
<dbReference type="Pfam" id="PF04023">
    <property type="entry name" value="FeoA"/>
    <property type="match status" value="1"/>
</dbReference>
<evidence type="ECO:0000313" key="3">
    <source>
        <dbReference type="EMBL" id="TCV98532.1"/>
    </source>
</evidence>
<dbReference type="GO" id="GO:0046914">
    <property type="term" value="F:transition metal ion binding"/>
    <property type="evidence" value="ECO:0007669"/>
    <property type="project" value="InterPro"/>
</dbReference>
<feature type="domain" description="Ferrous iron transporter FeoA-like" evidence="2">
    <location>
        <begin position="1"/>
        <end position="71"/>
    </location>
</feature>
<accession>A0A4R3Z0Z1</accession>
<keyword evidence="1" id="KW-0408">Iron</keyword>
<dbReference type="RefSeq" id="WP_195600128.1">
    <property type="nucleotide sequence ID" value="NZ_CAUWFI010000031.1"/>
</dbReference>
<evidence type="ECO:0000256" key="1">
    <source>
        <dbReference type="ARBA" id="ARBA00023004"/>
    </source>
</evidence>
<dbReference type="SUPFAM" id="SSF50037">
    <property type="entry name" value="C-terminal domain of transcriptional repressors"/>
    <property type="match status" value="1"/>
</dbReference>
<dbReference type="InterPro" id="IPR038157">
    <property type="entry name" value="FeoA_core_dom"/>
</dbReference>
<protein>
    <submittedName>
        <fullName evidence="3">Ferrous iron transport protein A</fullName>
    </submittedName>
</protein>
<dbReference type="SMART" id="SM00899">
    <property type="entry name" value="FeoA"/>
    <property type="match status" value="1"/>
</dbReference>
<dbReference type="InterPro" id="IPR007167">
    <property type="entry name" value="Fe-transptr_FeoA-like"/>
</dbReference>
<keyword evidence="4" id="KW-1185">Reference proteome</keyword>
<dbReference type="InterPro" id="IPR008988">
    <property type="entry name" value="Transcriptional_repressor_C"/>
</dbReference>
<organism evidence="3 4">
    <name type="scientific">Longibaculum muris</name>
    <dbReference type="NCBI Taxonomy" id="1796628"/>
    <lineage>
        <taxon>Bacteria</taxon>
        <taxon>Bacillati</taxon>
        <taxon>Bacillota</taxon>
        <taxon>Erysipelotrichia</taxon>
        <taxon>Erysipelotrichales</taxon>
        <taxon>Coprobacillaceae</taxon>
        <taxon>Longibaculum</taxon>
    </lineage>
</organism>
<gene>
    <name evidence="3" type="ORF">EDD60_11227</name>
</gene>
<reference evidence="3 4" key="1">
    <citation type="submission" date="2019-03" db="EMBL/GenBank/DDBJ databases">
        <title>Genomic Encyclopedia of Type Strains, Phase IV (KMG-IV): sequencing the most valuable type-strain genomes for metagenomic binning, comparative biology and taxonomic classification.</title>
        <authorList>
            <person name="Goeker M."/>
        </authorList>
    </citation>
    <scope>NUCLEOTIDE SEQUENCE [LARGE SCALE GENOMIC DNA]</scope>
    <source>
        <strain evidence="3 4">DSM 29487</strain>
    </source>
</reference>